<dbReference type="InterPro" id="IPR035901">
    <property type="entry name" value="GIY-YIG_endonuc_sf"/>
</dbReference>
<name>A0A974DXT7_XENLA</name>
<dbReference type="Gene3D" id="3.40.1440.10">
    <property type="entry name" value="GIY-YIG endonuclease"/>
    <property type="match status" value="1"/>
</dbReference>
<organism evidence="2 3">
    <name type="scientific">Xenopus laevis</name>
    <name type="common">African clawed frog</name>
    <dbReference type="NCBI Taxonomy" id="8355"/>
    <lineage>
        <taxon>Eukaryota</taxon>
        <taxon>Metazoa</taxon>
        <taxon>Chordata</taxon>
        <taxon>Craniata</taxon>
        <taxon>Vertebrata</taxon>
        <taxon>Euteleostomi</taxon>
        <taxon>Amphibia</taxon>
        <taxon>Batrachia</taxon>
        <taxon>Anura</taxon>
        <taxon>Pipoidea</taxon>
        <taxon>Pipidae</taxon>
        <taxon>Xenopodinae</taxon>
        <taxon>Xenopus</taxon>
        <taxon>Xenopus</taxon>
    </lineage>
</organism>
<feature type="domain" description="GIY-YIG" evidence="1">
    <location>
        <begin position="211"/>
        <end position="308"/>
    </location>
</feature>
<protein>
    <recommendedName>
        <fullName evidence="1">GIY-YIG domain-containing protein</fullName>
    </recommendedName>
</protein>
<dbReference type="AlphaFoldDB" id="A0A974DXT7"/>
<reference evidence="3" key="1">
    <citation type="journal article" date="2016" name="Nature">
        <title>Genome evolution in the allotetraploid frog Xenopus laevis.</title>
        <authorList>
            <person name="Session A.M."/>
            <person name="Uno Y."/>
            <person name="Kwon T."/>
            <person name="Chapman J.A."/>
            <person name="Toyoda A."/>
            <person name="Takahashi S."/>
            <person name="Fukui A."/>
            <person name="Hikosaka A."/>
            <person name="Suzuki A."/>
            <person name="Kondo M."/>
            <person name="van Heeringen S.J."/>
            <person name="Quigley I."/>
            <person name="Heinz S."/>
            <person name="Ogino H."/>
            <person name="Ochi H."/>
            <person name="Hellsten U."/>
            <person name="Lyons J.B."/>
            <person name="Simakov O."/>
            <person name="Putnam N."/>
            <person name="Stites J."/>
            <person name="Kuroki Y."/>
            <person name="Tanaka T."/>
            <person name="Michiue T."/>
            <person name="Watanabe M."/>
            <person name="Bogdanovic O."/>
            <person name="Lister R."/>
            <person name="Georgiou G."/>
            <person name="Paranjpe S.S."/>
            <person name="van Kruijsbergen I."/>
            <person name="Shu S."/>
            <person name="Carlson J."/>
            <person name="Kinoshita T."/>
            <person name="Ohta Y."/>
            <person name="Mawaribuchi S."/>
            <person name="Jenkins J."/>
            <person name="Grimwood J."/>
            <person name="Schmutz J."/>
            <person name="Mitros T."/>
            <person name="Mozaffari S.V."/>
            <person name="Suzuki Y."/>
            <person name="Haramoto Y."/>
            <person name="Yamamoto T.S."/>
            <person name="Takagi C."/>
            <person name="Heald R."/>
            <person name="Miller K."/>
            <person name="Haudenschild C."/>
            <person name="Kitzman J."/>
            <person name="Nakayama T."/>
            <person name="Izutsu Y."/>
            <person name="Robert J."/>
            <person name="Fortriede J."/>
            <person name="Burns K."/>
            <person name="Lotay V."/>
            <person name="Karimi K."/>
            <person name="Yasuoka Y."/>
            <person name="Dichmann D.S."/>
            <person name="Flajnik M.F."/>
            <person name="Houston D.W."/>
            <person name="Shendure J."/>
            <person name="DuPasquier L."/>
            <person name="Vize P.D."/>
            <person name="Zorn A.M."/>
            <person name="Ito M."/>
            <person name="Marcotte E.M."/>
            <person name="Wallingford J.B."/>
            <person name="Ito Y."/>
            <person name="Asashima M."/>
            <person name="Ueno N."/>
            <person name="Matsuda Y."/>
            <person name="Veenstra G.J."/>
            <person name="Fujiyama A."/>
            <person name="Harland R.M."/>
            <person name="Taira M."/>
            <person name="Rokhsar D.S."/>
        </authorList>
    </citation>
    <scope>NUCLEOTIDE SEQUENCE [LARGE SCALE GENOMIC DNA]</scope>
    <source>
        <strain evidence="3">J</strain>
    </source>
</reference>
<accession>A0A974DXT7</accession>
<evidence type="ECO:0000313" key="2">
    <source>
        <dbReference type="EMBL" id="OCT99908.1"/>
    </source>
</evidence>
<evidence type="ECO:0000313" key="3">
    <source>
        <dbReference type="Proteomes" id="UP000694892"/>
    </source>
</evidence>
<gene>
    <name evidence="2" type="ORF">XELAEV_18005692mg</name>
</gene>
<dbReference type="EMBL" id="CM004466">
    <property type="protein sequence ID" value="OCT99908.1"/>
    <property type="molecule type" value="Genomic_DNA"/>
</dbReference>
<proteinExistence type="predicted"/>
<dbReference type="InterPro" id="IPR000305">
    <property type="entry name" value="GIY-YIG_endonuc"/>
</dbReference>
<dbReference type="PANTHER" id="PTHR21301">
    <property type="entry name" value="REVERSE TRANSCRIPTASE"/>
    <property type="match status" value="1"/>
</dbReference>
<evidence type="ECO:0000259" key="1">
    <source>
        <dbReference type="PROSITE" id="PS50164"/>
    </source>
</evidence>
<dbReference type="SUPFAM" id="SSF82771">
    <property type="entry name" value="GIY-YIG endonuclease"/>
    <property type="match status" value="1"/>
</dbReference>
<dbReference type="PANTHER" id="PTHR21301:SF13">
    <property type="match status" value="1"/>
</dbReference>
<dbReference type="PROSITE" id="PS50164">
    <property type="entry name" value="GIY_YIG"/>
    <property type="match status" value="1"/>
</dbReference>
<sequence length="318" mass="36925">MYSTACSSQIDRDTINFLDIRIYRGQHNNLQTTVYRKKTATNSLLHASSQHPTKKLYERFRQRGYTHNLLKKAYKRALTTDMNSLLIAHKPNIKHNTTKQIRMIGEFSSQHKAITQILTKHWHILEQDKDLKQIIGDGPLITLRRSTNLRNQLTKSHLAPPLKSTWLTSTTQGCYNCGNCLACPFISKTKMVTGRTDISNFIIKQFINCKMTGVIYVMKCKCDLIYVGKTRREFRRRILEHVGDVRNKRNTTIANHIKEMHNGDTGYMRFFAVEHIQQTTRVGDIDRTLLQCEAKWIYWLNSKAPNGLNKGFTFSPFL</sequence>
<dbReference type="Proteomes" id="UP000694892">
    <property type="component" value="Chromosome 1L"/>
</dbReference>